<accession>A0ABT4HN27</accession>
<feature type="transmembrane region" description="Helical" evidence="1">
    <location>
        <begin position="32"/>
        <end position="49"/>
    </location>
</feature>
<dbReference type="EMBL" id="JAPQYE010000018">
    <property type="protein sequence ID" value="MCZ0731588.1"/>
    <property type="molecule type" value="Genomic_DNA"/>
</dbReference>
<gene>
    <name evidence="2" type="ORF">OY187_26375</name>
</gene>
<evidence type="ECO:0000256" key="1">
    <source>
        <dbReference type="SAM" id="Phobius"/>
    </source>
</evidence>
<keyword evidence="3" id="KW-1185">Reference proteome</keyword>
<keyword evidence="1" id="KW-0472">Membrane</keyword>
<evidence type="ECO:0008006" key="4">
    <source>
        <dbReference type="Google" id="ProtNLM"/>
    </source>
</evidence>
<dbReference type="Proteomes" id="UP001084650">
    <property type="component" value="Unassembled WGS sequence"/>
</dbReference>
<evidence type="ECO:0000313" key="2">
    <source>
        <dbReference type="EMBL" id="MCZ0731588.1"/>
    </source>
</evidence>
<feature type="transmembrane region" description="Helical" evidence="1">
    <location>
        <begin position="56"/>
        <end position="78"/>
    </location>
</feature>
<proteinExistence type="predicted"/>
<protein>
    <recommendedName>
        <fullName evidence="4">Zinc permease</fullName>
    </recommendedName>
</protein>
<dbReference type="RefSeq" id="WP_024444767.1">
    <property type="nucleotide sequence ID" value="NZ_JAPQYE010000018.1"/>
</dbReference>
<reference evidence="2" key="1">
    <citation type="submission" date="2022-12" db="EMBL/GenBank/DDBJ databases">
        <title>Whole genome sequence of Mycolicibacterium iranicum strain SBH312.</title>
        <authorList>
            <person name="Jani J."/>
            <person name="Arifin Mustapha Z."/>
            <person name="Ahmed K."/>
            <person name="Kai Ling C."/>
        </authorList>
    </citation>
    <scope>NUCLEOTIDE SEQUENCE</scope>
    <source>
        <strain evidence="2">SBH312</strain>
    </source>
</reference>
<keyword evidence="1" id="KW-1133">Transmembrane helix</keyword>
<comment type="caution">
    <text evidence="2">The sequence shown here is derived from an EMBL/GenBank/DDBJ whole genome shotgun (WGS) entry which is preliminary data.</text>
</comment>
<name>A0ABT4HN27_MYCIR</name>
<evidence type="ECO:0000313" key="3">
    <source>
        <dbReference type="Proteomes" id="UP001084650"/>
    </source>
</evidence>
<sequence>MLTAVLFGIAASSALVVGSAVGARWDLPTKVTGVLLAFASGALISALAFELFAEAFHLAGAVHSGLGLLAGAATFVIADSLLDKYVSGHSGPEQREVAAEGSRRLARPGPTYGIRGRSRTADVGLKTLEHWGPDVRSAYDGSTTQ</sequence>
<organism evidence="2 3">
    <name type="scientific">Mycolicibacterium iranicum</name>
    <name type="common">Mycobacterium iranicum</name>
    <dbReference type="NCBI Taxonomy" id="912594"/>
    <lineage>
        <taxon>Bacteria</taxon>
        <taxon>Bacillati</taxon>
        <taxon>Actinomycetota</taxon>
        <taxon>Actinomycetes</taxon>
        <taxon>Mycobacteriales</taxon>
        <taxon>Mycobacteriaceae</taxon>
        <taxon>Mycolicibacterium</taxon>
    </lineage>
</organism>
<keyword evidence="1" id="KW-0812">Transmembrane</keyword>